<dbReference type="AlphaFoldDB" id="A0A8S4N269"/>
<protein>
    <submittedName>
        <fullName evidence="1">Uncharacterized protein</fullName>
    </submittedName>
</protein>
<accession>A0A8S4N269</accession>
<proteinExistence type="predicted"/>
<dbReference type="InterPro" id="IPR036375">
    <property type="entry name" value="Hemopexin-like_dom_sf"/>
</dbReference>
<dbReference type="Gene3D" id="2.110.10.10">
    <property type="entry name" value="Hemopexin-like domain"/>
    <property type="match status" value="1"/>
</dbReference>
<name>A0A8S4N269_OWEFU</name>
<dbReference type="EMBL" id="CAIIXF020000001">
    <property type="protein sequence ID" value="CAH1775329.1"/>
    <property type="molecule type" value="Genomic_DNA"/>
</dbReference>
<gene>
    <name evidence="1" type="ORF">OFUS_LOCUS2650</name>
</gene>
<dbReference type="Proteomes" id="UP000749559">
    <property type="component" value="Unassembled WGS sequence"/>
</dbReference>
<dbReference type="SUPFAM" id="SSF50923">
    <property type="entry name" value="Hemopexin-like domain"/>
    <property type="match status" value="1"/>
</dbReference>
<organism evidence="1 2">
    <name type="scientific">Owenia fusiformis</name>
    <name type="common">Polychaete worm</name>
    <dbReference type="NCBI Taxonomy" id="6347"/>
    <lineage>
        <taxon>Eukaryota</taxon>
        <taxon>Metazoa</taxon>
        <taxon>Spiralia</taxon>
        <taxon>Lophotrochozoa</taxon>
        <taxon>Annelida</taxon>
        <taxon>Polychaeta</taxon>
        <taxon>Sedentaria</taxon>
        <taxon>Canalipalpata</taxon>
        <taxon>Sabellida</taxon>
        <taxon>Oweniida</taxon>
        <taxon>Oweniidae</taxon>
        <taxon>Owenia</taxon>
    </lineage>
</organism>
<evidence type="ECO:0000313" key="1">
    <source>
        <dbReference type="EMBL" id="CAH1775329.1"/>
    </source>
</evidence>
<reference evidence="1" key="1">
    <citation type="submission" date="2022-03" db="EMBL/GenBank/DDBJ databases">
        <authorList>
            <person name="Martin C."/>
        </authorList>
    </citation>
    <scope>NUCLEOTIDE SEQUENCE</scope>
</reference>
<keyword evidence="2" id="KW-1185">Reference proteome</keyword>
<comment type="caution">
    <text evidence="1">The sequence shown here is derived from an EMBL/GenBank/DDBJ whole genome shotgun (WGS) entry which is preliminary data.</text>
</comment>
<sequence length="360" mass="40375">MGIDIAKTTWISFTISAHCFSLVTCYLRTAVFSMDHNCSPDHAFTRHIGETHSVVGKIECGNICLERNWCGSFNIEKRGNTSTRQCQINRGKPIDCTWLDFTPGFLHFQIEKKSSPSESQCPDSWVDIKAAYYHNNHLFAISRMNPTYPTDYFPSETLTSWAYSMPQGTDVLPSPFSVESFLTGPGMTLEDWEGDIDGVLLRETGLWDRSADQGVDPPTDVLYFIRGNNVYPVNSAMSFTDVSETLKPWPKTLTQVFGTNAPSQIDALLDYDEKTTYLFKNDWVFKSVRPTQQDFMNTVNEVTVMHIRDPNPDNVWIGAPTGITAISPLPSGNVAIFVRNTYYLYSPSDGRVISTTCVGG</sequence>
<evidence type="ECO:0000313" key="2">
    <source>
        <dbReference type="Proteomes" id="UP000749559"/>
    </source>
</evidence>